<keyword evidence="2" id="KW-1185">Reference proteome</keyword>
<proteinExistence type="predicted"/>
<dbReference type="AlphaFoldDB" id="A0A517YK78"/>
<organism evidence="1 2">
    <name type="scientific">Anatilimnocola aggregata</name>
    <dbReference type="NCBI Taxonomy" id="2528021"/>
    <lineage>
        <taxon>Bacteria</taxon>
        <taxon>Pseudomonadati</taxon>
        <taxon>Planctomycetota</taxon>
        <taxon>Planctomycetia</taxon>
        <taxon>Pirellulales</taxon>
        <taxon>Pirellulaceae</taxon>
        <taxon>Anatilimnocola</taxon>
    </lineage>
</organism>
<evidence type="ECO:0000313" key="2">
    <source>
        <dbReference type="Proteomes" id="UP000315017"/>
    </source>
</evidence>
<sequence>MRIHVHVLALERLILKSSHYPSPVTFQKPRNTAVTDVTATFRFNSVRKVTGVTDQKFVPSPSDSSVSEVWVVSANASPIPFHFLPEFVCCLQKPP</sequence>
<protein>
    <submittedName>
        <fullName evidence="1">Uncharacterized protein</fullName>
    </submittedName>
</protein>
<evidence type="ECO:0000313" key="1">
    <source>
        <dbReference type="EMBL" id="QDU30620.1"/>
    </source>
</evidence>
<name>A0A517YK78_9BACT</name>
<dbReference type="EMBL" id="CP036274">
    <property type="protein sequence ID" value="QDU30620.1"/>
    <property type="molecule type" value="Genomic_DNA"/>
</dbReference>
<reference evidence="1 2" key="1">
    <citation type="submission" date="2019-02" db="EMBL/GenBank/DDBJ databases">
        <title>Deep-cultivation of Planctomycetes and their phenomic and genomic characterization uncovers novel biology.</title>
        <authorList>
            <person name="Wiegand S."/>
            <person name="Jogler M."/>
            <person name="Boedeker C."/>
            <person name="Pinto D."/>
            <person name="Vollmers J."/>
            <person name="Rivas-Marin E."/>
            <person name="Kohn T."/>
            <person name="Peeters S.H."/>
            <person name="Heuer A."/>
            <person name="Rast P."/>
            <person name="Oberbeckmann S."/>
            <person name="Bunk B."/>
            <person name="Jeske O."/>
            <person name="Meyerdierks A."/>
            <person name="Storesund J.E."/>
            <person name="Kallscheuer N."/>
            <person name="Luecker S."/>
            <person name="Lage O.M."/>
            <person name="Pohl T."/>
            <person name="Merkel B.J."/>
            <person name="Hornburger P."/>
            <person name="Mueller R.-W."/>
            <person name="Bruemmer F."/>
            <person name="Labrenz M."/>
            <person name="Spormann A.M."/>
            <person name="Op den Camp H."/>
            <person name="Overmann J."/>
            <person name="Amann R."/>
            <person name="Jetten M.S.M."/>
            <person name="Mascher T."/>
            <person name="Medema M.H."/>
            <person name="Devos D.P."/>
            <person name="Kaster A.-K."/>
            <person name="Ovreas L."/>
            <person name="Rohde M."/>
            <person name="Galperin M.Y."/>
            <person name="Jogler C."/>
        </authorList>
    </citation>
    <scope>NUCLEOTIDE SEQUENCE [LARGE SCALE GENOMIC DNA]</scope>
    <source>
        <strain evidence="1 2">ETA_A8</strain>
    </source>
</reference>
<accession>A0A517YK78</accession>
<gene>
    <name evidence="1" type="ORF">ETAA8_57660</name>
</gene>
<dbReference type="Proteomes" id="UP000315017">
    <property type="component" value="Chromosome"/>
</dbReference>
<dbReference type="KEGG" id="aagg:ETAA8_57660"/>